<dbReference type="Proteomes" id="UP001162640">
    <property type="component" value="Unassembled WGS sequence"/>
</dbReference>
<dbReference type="GO" id="GO:0043328">
    <property type="term" value="P:protein transport to vacuole involved in ubiquitin-dependent protein catabolic process via the multivesicular body sorting pathway"/>
    <property type="evidence" value="ECO:0007669"/>
    <property type="project" value="TreeGrafter"/>
</dbReference>
<dbReference type="PANTHER" id="PTHR12806">
    <property type="entry name" value="EAP30 SUBUNIT OF ELL COMPLEX"/>
    <property type="match status" value="1"/>
</dbReference>
<sequence>MAHRRRGVGVGKKKAANKSGPNTSSAAQALAKDLNEGDLEFVKRSLSSLETELTKFAEMHSDSIKTDPAFRSKFLKMCALLNIDPISSKQTLLGSALGIGDYYYEVAVKAAEVCMATRTKNGGVCSVEEVKRLLRKKGSSMTKVSTDDILLSISKLGVLGGGFRIVTLEKKPYVVSVPTVLSSDHTDVLTVAQSDETGVKGCFSISDIVNVKGWTEERAERAVETLVREGMAWVDEGGAGVKSKPQFWVWSVFFQQNDEDEDEGE</sequence>
<dbReference type="InterPro" id="IPR040608">
    <property type="entry name" value="Snf8/Vps36"/>
</dbReference>
<dbReference type="PANTHER" id="PTHR12806:SF0">
    <property type="entry name" value="VACUOLAR-SORTING PROTEIN SNF8"/>
    <property type="match status" value="1"/>
</dbReference>
<dbReference type="EMBL" id="BLQM01000008">
    <property type="protein sequence ID" value="GMH49259.1"/>
    <property type="molecule type" value="Genomic_DNA"/>
</dbReference>
<comment type="similarity">
    <text evidence="1">Belongs to the SNF8 family.</text>
</comment>
<organism evidence="3 4">
    <name type="scientific">Triparma laevis f. inornata</name>
    <dbReference type="NCBI Taxonomy" id="1714386"/>
    <lineage>
        <taxon>Eukaryota</taxon>
        <taxon>Sar</taxon>
        <taxon>Stramenopiles</taxon>
        <taxon>Ochrophyta</taxon>
        <taxon>Bolidophyceae</taxon>
        <taxon>Parmales</taxon>
        <taxon>Triparmaceae</taxon>
        <taxon>Triparma</taxon>
    </lineage>
</organism>
<dbReference type="AlphaFoldDB" id="A0A9W6Z897"/>
<proteinExistence type="inferred from homology"/>
<name>A0A9W6Z897_9STRA</name>
<protein>
    <recommendedName>
        <fullName evidence="5">Vacuolar-sorting protein SNF8</fullName>
    </recommendedName>
</protein>
<evidence type="ECO:0008006" key="5">
    <source>
        <dbReference type="Google" id="ProtNLM"/>
    </source>
</evidence>
<comment type="caution">
    <text evidence="3">The sequence shown here is derived from an EMBL/GenBank/DDBJ whole genome shotgun (WGS) entry which is preliminary data.</text>
</comment>
<dbReference type="GO" id="GO:0000814">
    <property type="term" value="C:ESCRT II complex"/>
    <property type="evidence" value="ECO:0007669"/>
    <property type="project" value="InterPro"/>
</dbReference>
<dbReference type="InterPro" id="IPR016689">
    <property type="entry name" value="ESCRT-2_cplx_Snf8"/>
</dbReference>
<feature type="non-terminal residue" evidence="3">
    <location>
        <position position="265"/>
    </location>
</feature>
<dbReference type="InterPro" id="IPR036390">
    <property type="entry name" value="WH_DNA-bd_sf"/>
</dbReference>
<feature type="region of interest" description="Disordered" evidence="2">
    <location>
        <begin position="1"/>
        <end position="29"/>
    </location>
</feature>
<feature type="compositionally biased region" description="Basic residues" evidence="2">
    <location>
        <begin position="1"/>
        <end position="16"/>
    </location>
</feature>
<evidence type="ECO:0000313" key="3">
    <source>
        <dbReference type="EMBL" id="GMH49259.1"/>
    </source>
</evidence>
<feature type="non-terminal residue" evidence="3">
    <location>
        <position position="1"/>
    </location>
</feature>
<evidence type="ECO:0000256" key="1">
    <source>
        <dbReference type="ARBA" id="ARBA00009834"/>
    </source>
</evidence>
<dbReference type="InterPro" id="IPR036388">
    <property type="entry name" value="WH-like_DNA-bd_sf"/>
</dbReference>
<dbReference type="Gene3D" id="1.10.10.10">
    <property type="entry name" value="Winged helix-like DNA-binding domain superfamily/Winged helix DNA-binding domain"/>
    <property type="match status" value="2"/>
</dbReference>
<evidence type="ECO:0000313" key="4">
    <source>
        <dbReference type="Proteomes" id="UP001162640"/>
    </source>
</evidence>
<dbReference type="Pfam" id="PF04157">
    <property type="entry name" value="EAP30"/>
    <property type="match status" value="1"/>
</dbReference>
<gene>
    <name evidence="3" type="ORF">TL16_g00477</name>
</gene>
<evidence type="ECO:0000256" key="2">
    <source>
        <dbReference type="SAM" id="MobiDB-lite"/>
    </source>
</evidence>
<dbReference type="Gene3D" id="6.10.140.180">
    <property type="match status" value="1"/>
</dbReference>
<accession>A0A9W6Z897</accession>
<dbReference type="SUPFAM" id="SSF46785">
    <property type="entry name" value="Winged helix' DNA-binding domain"/>
    <property type="match status" value="2"/>
</dbReference>
<reference evidence="4" key="1">
    <citation type="journal article" date="2023" name="Commun. Biol.">
        <title>Genome analysis of Parmales, the sister group of diatoms, reveals the evolutionary specialization of diatoms from phago-mixotrophs to photoautotrophs.</title>
        <authorList>
            <person name="Ban H."/>
            <person name="Sato S."/>
            <person name="Yoshikawa S."/>
            <person name="Yamada K."/>
            <person name="Nakamura Y."/>
            <person name="Ichinomiya M."/>
            <person name="Sato N."/>
            <person name="Blanc-Mathieu R."/>
            <person name="Endo H."/>
            <person name="Kuwata A."/>
            <person name="Ogata H."/>
        </authorList>
    </citation>
    <scope>NUCLEOTIDE SEQUENCE [LARGE SCALE GENOMIC DNA]</scope>
</reference>